<comment type="caution">
    <text evidence="2">The sequence shown here is derived from an EMBL/GenBank/DDBJ whole genome shotgun (WGS) entry which is preliminary data.</text>
</comment>
<dbReference type="EMBL" id="MKCS01000001">
    <property type="protein sequence ID" value="OHX13871.1"/>
    <property type="molecule type" value="Genomic_DNA"/>
</dbReference>
<dbReference type="AlphaFoldDB" id="A0A1S1X302"/>
<dbReference type="STRING" id="1903179.BI347_10390"/>
<gene>
    <name evidence="3" type="ORF">BI344_06075</name>
    <name evidence="2" type="ORF">BI347_10390</name>
</gene>
<dbReference type="RefSeq" id="WP_071112507.1">
    <property type="nucleotide sequence ID" value="NZ_MKCS01000001.1"/>
</dbReference>
<evidence type="ECO:0000256" key="1">
    <source>
        <dbReference type="SAM" id="SignalP"/>
    </source>
</evidence>
<name>A0A1S1X302_9NEIS</name>
<evidence type="ECO:0000313" key="4">
    <source>
        <dbReference type="Proteomes" id="UP000180088"/>
    </source>
</evidence>
<reference evidence="4 5" key="1">
    <citation type="submission" date="2016-09" db="EMBL/GenBank/DDBJ databases">
        <title>Chromobacterium muskegensis sp. nov., an insecticidal bacterium isolated from Sphagnum bogs.</title>
        <authorList>
            <person name="Sparks M.E."/>
            <person name="Blackburn M.B."/>
            <person name="Gundersen-Rindal D.E."/>
            <person name="Mitchell A."/>
            <person name="Farrar R."/>
            <person name="Kuhar D."/>
        </authorList>
    </citation>
    <scope>NUCLEOTIDE SEQUENCE [LARGE SCALE GENOMIC DNA]</scope>
    <source>
        <strain evidence="3 5">14B-1</strain>
        <strain evidence="2 4">37-2</strain>
    </source>
</reference>
<dbReference type="EMBL" id="MKCT01000017">
    <property type="protein sequence ID" value="OHX20080.1"/>
    <property type="molecule type" value="Genomic_DNA"/>
</dbReference>
<feature type="chain" id="PRO_5010280319" evidence="1">
    <location>
        <begin position="23"/>
        <end position="153"/>
    </location>
</feature>
<dbReference type="Proteomes" id="UP000180088">
    <property type="component" value="Unassembled WGS sequence"/>
</dbReference>
<evidence type="ECO:0000313" key="3">
    <source>
        <dbReference type="EMBL" id="OHX20080.1"/>
    </source>
</evidence>
<sequence length="153" mass="16641">MLGRIGKCLALVLALLPLSAMADEFVGDYVLQPSGEMQQIYGDDGKPARLVTVEKRDGGYWLNVKGLMGSGEPQKAELQKDGKYLAQWLGWTPDADAPAIRSTALVGDRIALFHIAKGTELQSANGRSHVMRTDYLLVMPGMDLALERVPADQ</sequence>
<proteinExistence type="predicted"/>
<keyword evidence="5" id="KW-1185">Reference proteome</keyword>
<evidence type="ECO:0000313" key="5">
    <source>
        <dbReference type="Proteomes" id="UP000180280"/>
    </source>
</evidence>
<keyword evidence="1" id="KW-0732">Signal</keyword>
<evidence type="ECO:0000313" key="2">
    <source>
        <dbReference type="EMBL" id="OHX13871.1"/>
    </source>
</evidence>
<dbReference type="OrthoDB" id="8594310at2"/>
<feature type="signal peptide" evidence="1">
    <location>
        <begin position="1"/>
        <end position="22"/>
    </location>
</feature>
<organism evidence="2 4">
    <name type="scientific">Chromobacterium sphagni</name>
    <dbReference type="NCBI Taxonomy" id="1903179"/>
    <lineage>
        <taxon>Bacteria</taxon>
        <taxon>Pseudomonadati</taxon>
        <taxon>Pseudomonadota</taxon>
        <taxon>Betaproteobacteria</taxon>
        <taxon>Neisseriales</taxon>
        <taxon>Chromobacteriaceae</taxon>
        <taxon>Chromobacterium</taxon>
    </lineage>
</organism>
<accession>A0A1S1X302</accession>
<dbReference type="Proteomes" id="UP000180280">
    <property type="component" value="Unassembled WGS sequence"/>
</dbReference>
<protein>
    <submittedName>
        <fullName evidence="2">Uncharacterized protein</fullName>
    </submittedName>
</protein>